<dbReference type="Proteomes" id="UP000288805">
    <property type="component" value="Unassembled WGS sequence"/>
</dbReference>
<dbReference type="InterPro" id="IPR000477">
    <property type="entry name" value="RT_dom"/>
</dbReference>
<dbReference type="InterPro" id="IPR043128">
    <property type="entry name" value="Rev_trsase/Diguanyl_cyclase"/>
</dbReference>
<proteinExistence type="predicted"/>
<dbReference type="InterPro" id="IPR016197">
    <property type="entry name" value="Chromo-like_dom_sf"/>
</dbReference>
<dbReference type="PROSITE" id="PS50013">
    <property type="entry name" value="CHROMO_2"/>
    <property type="match status" value="1"/>
</dbReference>
<comment type="caution">
    <text evidence="5">The sequence shown here is derived from an EMBL/GenBank/DDBJ whole genome shotgun (WGS) entry which is preliminary data.</text>
</comment>
<dbReference type="InterPro" id="IPR043502">
    <property type="entry name" value="DNA/RNA_pol_sf"/>
</dbReference>
<dbReference type="Gene3D" id="3.10.10.10">
    <property type="entry name" value="HIV Type 1 Reverse Transcriptase, subunit A, domain 1"/>
    <property type="match status" value="1"/>
</dbReference>
<dbReference type="GO" id="GO:0015074">
    <property type="term" value="P:DNA integration"/>
    <property type="evidence" value="ECO:0007669"/>
    <property type="project" value="InterPro"/>
</dbReference>
<feature type="domain" description="Integrase catalytic" evidence="4">
    <location>
        <begin position="561"/>
        <end position="720"/>
    </location>
</feature>
<reference evidence="5 6" key="1">
    <citation type="journal article" date="2018" name="PLoS Genet.">
        <title>Population sequencing reveals clonal diversity and ancestral inbreeding in the grapevine cultivar Chardonnay.</title>
        <authorList>
            <person name="Roach M.J."/>
            <person name="Johnson D.L."/>
            <person name="Bohlmann J."/>
            <person name="van Vuuren H.J."/>
            <person name="Jones S.J."/>
            <person name="Pretorius I.S."/>
            <person name="Schmidt S.A."/>
            <person name="Borneman A.R."/>
        </authorList>
    </citation>
    <scope>NUCLEOTIDE SEQUENCE [LARGE SCALE GENOMIC DNA]</scope>
    <source>
        <strain evidence="6">cv. Chardonnay</strain>
        <tissue evidence="5">Leaf</tissue>
    </source>
</reference>
<sequence>MANNQNPNTDLPHLQAQITELTSVLEQINQRLDTMEERQTRDEFGLHNRMVHRPPSDDEVDGNEENEEDEEYRVRNRGFGDHEARFGWNGREFPRGRGGRGFNRHPLDELAKGMKLGFFNGRRMSSIDPRQERAPTQPYQKPLLPTDQGRHAMVGDQRGKTKLIGDGPQCYKCKGEEEEYEESDSEDVKHLGATALPSCVIHRVLTGTKKKIQGGDSDWRRTNIFHTRMEHGGRVLNVIIDSGSGMNVISSDAVECLGLTNEKHPSPYRKLLDNGFIRESLSPCAVPVLLTPKKDNTWRMCVDSRAINKITVKYPFPIPQLDDMLDLLSGASIFTKIDLHSGYHQIQIRPGDEWKMAFKTKDGLFEWLVMPFGLTNAPSTFMRVMMQDHLDHVQQVLETLKREQLYVNRGKCSFMKKQVYFLGFIISDQGVEADPTKVWEEYSAKKDILSPSIARNLMRPVRGIRRMIWNSMLWSKLLNIDQFDFVIKHKSGTENKVANALSRRPHLLVVSTVNAMEFDSLKQHYSTDADFGVIWCQLLENTAAAKNEFSVKDGFLFHDNRLYKPWQHISMDFVLGLPKTLRQHDSTMVVVDRFSKMAHFIPCHKTYDASKTTLFLQEVIRLHGVPASMVSDRDVKFMSYFWKTLWARMGTKLLFSSAFHPQTDGQTEVTNRSLGNLLRCLVTDHAASWDFVLPQTEFAFNNSVNRSTGCTPFEVAKGQAISGWRHGSYRLKPERFPPRSFNKLHAQRAGPFKVVKKLGPNAYVIELPADCGISPIFNIEDLTRFHGPEEPVPATSDLTIQQDAVIRVPKNTAPRDEIASILDHQFVTTWRGGYYKFLVQWKNHPQFDSVWLQASELHRLHPDLFAAYVLQNLSESSSCERPAIDANGEHVSQAEITP</sequence>
<gene>
    <name evidence="5" type="primary">TY3B-G_137</name>
    <name evidence="5" type="ORF">CK203_065523</name>
</gene>
<feature type="compositionally biased region" description="Acidic residues" evidence="2">
    <location>
        <begin position="57"/>
        <end position="71"/>
    </location>
</feature>
<name>A0A438G3N2_VITVI</name>
<dbReference type="InterPro" id="IPR036397">
    <property type="entry name" value="RNaseH_sf"/>
</dbReference>
<dbReference type="InterPro" id="IPR012337">
    <property type="entry name" value="RNaseH-like_sf"/>
</dbReference>
<evidence type="ECO:0000256" key="1">
    <source>
        <dbReference type="SAM" id="Coils"/>
    </source>
</evidence>
<evidence type="ECO:0000313" key="5">
    <source>
        <dbReference type="EMBL" id="RVW66812.1"/>
    </source>
</evidence>
<dbReference type="CDD" id="cd00024">
    <property type="entry name" value="CD_CSD"/>
    <property type="match status" value="1"/>
</dbReference>
<dbReference type="SUPFAM" id="SSF54160">
    <property type="entry name" value="Chromo domain-like"/>
    <property type="match status" value="1"/>
</dbReference>
<evidence type="ECO:0000256" key="2">
    <source>
        <dbReference type="SAM" id="MobiDB-lite"/>
    </source>
</evidence>
<evidence type="ECO:0000259" key="4">
    <source>
        <dbReference type="PROSITE" id="PS50994"/>
    </source>
</evidence>
<protein>
    <submittedName>
        <fullName evidence="5">Transposon Ty3-G Gag-Pol polyprotein</fullName>
    </submittedName>
</protein>
<dbReference type="GO" id="GO:0003676">
    <property type="term" value="F:nucleic acid binding"/>
    <property type="evidence" value="ECO:0007669"/>
    <property type="project" value="InterPro"/>
</dbReference>
<dbReference type="PROSITE" id="PS50994">
    <property type="entry name" value="INTEGRASE"/>
    <property type="match status" value="1"/>
</dbReference>
<dbReference type="CDD" id="cd01647">
    <property type="entry name" value="RT_LTR"/>
    <property type="match status" value="1"/>
</dbReference>
<dbReference type="Gene3D" id="3.30.70.270">
    <property type="match status" value="2"/>
</dbReference>
<dbReference type="InterPro" id="IPR000953">
    <property type="entry name" value="Chromo/chromo_shadow_dom"/>
</dbReference>
<dbReference type="EMBL" id="QGNW01000624">
    <property type="protein sequence ID" value="RVW66812.1"/>
    <property type="molecule type" value="Genomic_DNA"/>
</dbReference>
<dbReference type="SUPFAM" id="SSF53098">
    <property type="entry name" value="Ribonuclease H-like"/>
    <property type="match status" value="1"/>
</dbReference>
<dbReference type="Pfam" id="PF24626">
    <property type="entry name" value="SH3_Tf2-1"/>
    <property type="match status" value="1"/>
</dbReference>
<dbReference type="InterPro" id="IPR056924">
    <property type="entry name" value="SH3_Tf2-1"/>
</dbReference>
<feature type="domain" description="Chromo" evidence="3">
    <location>
        <begin position="816"/>
        <end position="880"/>
    </location>
</feature>
<dbReference type="SUPFAM" id="SSF56672">
    <property type="entry name" value="DNA/RNA polymerases"/>
    <property type="match status" value="1"/>
</dbReference>
<dbReference type="AlphaFoldDB" id="A0A438G3N2"/>
<dbReference type="Gene3D" id="3.30.420.10">
    <property type="entry name" value="Ribonuclease H-like superfamily/Ribonuclease H"/>
    <property type="match status" value="1"/>
</dbReference>
<dbReference type="PANTHER" id="PTHR35046:SF26">
    <property type="entry name" value="RNA-DIRECTED DNA POLYMERASE"/>
    <property type="match status" value="1"/>
</dbReference>
<evidence type="ECO:0000313" key="6">
    <source>
        <dbReference type="Proteomes" id="UP000288805"/>
    </source>
</evidence>
<dbReference type="PANTHER" id="PTHR35046">
    <property type="entry name" value="ZINC KNUCKLE (CCHC-TYPE) FAMILY PROTEIN"/>
    <property type="match status" value="1"/>
</dbReference>
<accession>A0A438G3N2</accession>
<dbReference type="Pfam" id="PF00078">
    <property type="entry name" value="RVT_1"/>
    <property type="match status" value="1"/>
</dbReference>
<organism evidence="5 6">
    <name type="scientific">Vitis vinifera</name>
    <name type="common">Grape</name>
    <dbReference type="NCBI Taxonomy" id="29760"/>
    <lineage>
        <taxon>Eukaryota</taxon>
        <taxon>Viridiplantae</taxon>
        <taxon>Streptophyta</taxon>
        <taxon>Embryophyta</taxon>
        <taxon>Tracheophyta</taxon>
        <taxon>Spermatophyta</taxon>
        <taxon>Magnoliopsida</taxon>
        <taxon>eudicotyledons</taxon>
        <taxon>Gunneridae</taxon>
        <taxon>Pentapetalae</taxon>
        <taxon>rosids</taxon>
        <taxon>Vitales</taxon>
        <taxon>Vitaceae</taxon>
        <taxon>Viteae</taxon>
        <taxon>Vitis</taxon>
    </lineage>
</organism>
<evidence type="ECO:0000259" key="3">
    <source>
        <dbReference type="PROSITE" id="PS50013"/>
    </source>
</evidence>
<feature type="coiled-coil region" evidence="1">
    <location>
        <begin position="11"/>
        <end position="38"/>
    </location>
</feature>
<feature type="region of interest" description="Disordered" evidence="2">
    <location>
        <begin position="42"/>
        <end position="73"/>
    </location>
</feature>
<keyword evidence="1" id="KW-0175">Coiled coil</keyword>
<feature type="region of interest" description="Disordered" evidence="2">
    <location>
        <begin position="127"/>
        <end position="149"/>
    </location>
</feature>
<dbReference type="InterPro" id="IPR001584">
    <property type="entry name" value="Integrase_cat-core"/>
</dbReference>